<sequence length="377" mass="40387">MSKQPHTTAPEIAGAAIDAVEETALLKDPSTTSTTTAASTSEASASAAIASATSPTTTASTTKPAKKRRHRTFEQTPNRMIFGALLVLLGGSLWGINGSVAKTIMTDYAVSPLWYACVRQTIAGVIFLVVSAFTARRQLVGAVKDVRAYPKYILTAFVCVALEQVAYLYVIQYTNGGTATVLQTVNLIMVLAYVCFAARRWPHWRETLGIVMAFCGVVLLATGGNITTLAMPLPALIWGLISAFSAACLAIVPLKFIVRWGDMVVNGITFFLAGLMLVPFVQPWRNIPQFDLRGWLLFSFTVVVGTFMAFWFFMAGMSIVGSLRGALLSTAEPIVATITSVAWNGAVFSGADLCGIGLIILMVFVIQHKPAIAKETA</sequence>
<keyword evidence="3" id="KW-1003">Cell membrane</keyword>
<feature type="domain" description="EamA" evidence="9">
    <location>
        <begin position="82"/>
        <end position="221"/>
    </location>
</feature>
<keyword evidence="11" id="KW-1185">Reference proteome</keyword>
<keyword evidence="5 8" id="KW-1133">Transmembrane helix</keyword>
<dbReference type="InterPro" id="IPR050638">
    <property type="entry name" value="AA-Vitamin_Transporters"/>
</dbReference>
<dbReference type="InterPro" id="IPR037185">
    <property type="entry name" value="EmrE-like"/>
</dbReference>
<reference evidence="10 11" key="1">
    <citation type="submission" date="2014-03" db="EMBL/GenBank/DDBJ databases">
        <title>Genomics of Bifidobacteria.</title>
        <authorList>
            <person name="Ventura M."/>
            <person name="Milani C."/>
            <person name="Lugli G.A."/>
        </authorList>
    </citation>
    <scope>NUCLEOTIDE SEQUENCE [LARGE SCALE GENOMIC DNA]</scope>
    <source>
        <strain evidence="10 11">LMG 11591</strain>
    </source>
</reference>
<feature type="transmembrane region" description="Helical" evidence="8">
    <location>
        <begin position="236"/>
        <end position="257"/>
    </location>
</feature>
<comment type="subcellular location">
    <subcellularLocation>
        <location evidence="1">Cell membrane</location>
        <topology evidence="1">Multi-pass membrane protein</topology>
    </subcellularLocation>
</comment>
<proteinExistence type="inferred from homology"/>
<feature type="transmembrane region" description="Helical" evidence="8">
    <location>
        <begin position="294"/>
        <end position="313"/>
    </location>
</feature>
<dbReference type="Proteomes" id="UP000029052">
    <property type="component" value="Unassembled WGS sequence"/>
</dbReference>
<dbReference type="EMBL" id="JGZB01000004">
    <property type="protein sequence ID" value="KFI68085.1"/>
    <property type="molecule type" value="Genomic_DNA"/>
</dbReference>
<evidence type="ECO:0000256" key="4">
    <source>
        <dbReference type="ARBA" id="ARBA00022692"/>
    </source>
</evidence>
<comment type="similarity">
    <text evidence="2">Belongs to the EamA transporter family.</text>
</comment>
<evidence type="ECO:0000259" key="9">
    <source>
        <dbReference type="Pfam" id="PF00892"/>
    </source>
</evidence>
<dbReference type="AlphaFoldDB" id="A0A087BAN5"/>
<evidence type="ECO:0000256" key="2">
    <source>
        <dbReference type="ARBA" id="ARBA00007362"/>
    </source>
</evidence>
<feature type="transmembrane region" description="Helical" evidence="8">
    <location>
        <begin position="264"/>
        <end position="282"/>
    </location>
</feature>
<dbReference type="InterPro" id="IPR000620">
    <property type="entry name" value="EamA_dom"/>
</dbReference>
<evidence type="ECO:0000256" key="1">
    <source>
        <dbReference type="ARBA" id="ARBA00004651"/>
    </source>
</evidence>
<protein>
    <submittedName>
        <fullName evidence="10">Putative protoporphyrin IX exporter</fullName>
    </submittedName>
</protein>
<dbReference type="PANTHER" id="PTHR32322:SF18">
    <property type="entry name" value="S-ADENOSYLMETHIONINE_S-ADENOSYLHOMOCYSTEINE TRANSPORTER"/>
    <property type="match status" value="1"/>
</dbReference>
<dbReference type="GO" id="GO:0005886">
    <property type="term" value="C:plasma membrane"/>
    <property type="evidence" value="ECO:0007669"/>
    <property type="project" value="UniProtKB-SubCell"/>
</dbReference>
<evidence type="ECO:0000256" key="6">
    <source>
        <dbReference type="ARBA" id="ARBA00023136"/>
    </source>
</evidence>
<comment type="caution">
    <text evidence="10">The sequence shown here is derived from an EMBL/GenBank/DDBJ whole genome shotgun (WGS) entry which is preliminary data.</text>
</comment>
<name>A0A087BAN5_9BIFI</name>
<keyword evidence="6 8" id="KW-0472">Membrane</keyword>
<evidence type="ECO:0000256" key="5">
    <source>
        <dbReference type="ARBA" id="ARBA00022989"/>
    </source>
</evidence>
<evidence type="ECO:0000313" key="10">
    <source>
        <dbReference type="EMBL" id="KFI68085.1"/>
    </source>
</evidence>
<accession>A0A087BAN5</accession>
<evidence type="ECO:0000256" key="3">
    <source>
        <dbReference type="ARBA" id="ARBA00022475"/>
    </source>
</evidence>
<dbReference type="STRING" id="1692.BMAGN_0033"/>
<evidence type="ECO:0000256" key="8">
    <source>
        <dbReference type="SAM" id="Phobius"/>
    </source>
</evidence>
<feature type="domain" description="EamA" evidence="9">
    <location>
        <begin position="234"/>
        <end position="366"/>
    </location>
</feature>
<dbReference type="eggNOG" id="COG0697">
    <property type="taxonomic scope" value="Bacteria"/>
</dbReference>
<feature type="transmembrane region" description="Helical" evidence="8">
    <location>
        <begin position="208"/>
        <end position="230"/>
    </location>
</feature>
<feature type="transmembrane region" description="Helical" evidence="8">
    <location>
        <begin position="80"/>
        <end position="101"/>
    </location>
</feature>
<feature type="transmembrane region" description="Helical" evidence="8">
    <location>
        <begin position="113"/>
        <end position="133"/>
    </location>
</feature>
<dbReference type="SUPFAM" id="SSF103481">
    <property type="entry name" value="Multidrug resistance efflux transporter EmrE"/>
    <property type="match status" value="2"/>
</dbReference>
<feature type="region of interest" description="Disordered" evidence="7">
    <location>
        <begin position="46"/>
        <end position="71"/>
    </location>
</feature>
<feature type="transmembrane region" description="Helical" evidence="8">
    <location>
        <begin position="177"/>
        <end position="196"/>
    </location>
</feature>
<gene>
    <name evidence="10" type="ORF">BMAGN_0033</name>
</gene>
<evidence type="ECO:0000313" key="11">
    <source>
        <dbReference type="Proteomes" id="UP000029052"/>
    </source>
</evidence>
<feature type="transmembrane region" description="Helical" evidence="8">
    <location>
        <begin position="325"/>
        <end position="343"/>
    </location>
</feature>
<dbReference type="Pfam" id="PF00892">
    <property type="entry name" value="EamA"/>
    <property type="match status" value="2"/>
</dbReference>
<dbReference type="RefSeq" id="WP_022860213.1">
    <property type="nucleotide sequence ID" value="NZ_JGZB01000004.1"/>
</dbReference>
<feature type="transmembrane region" description="Helical" evidence="8">
    <location>
        <begin position="349"/>
        <end position="366"/>
    </location>
</feature>
<dbReference type="PANTHER" id="PTHR32322">
    <property type="entry name" value="INNER MEMBRANE TRANSPORTER"/>
    <property type="match status" value="1"/>
</dbReference>
<evidence type="ECO:0000256" key="7">
    <source>
        <dbReference type="SAM" id="MobiDB-lite"/>
    </source>
</evidence>
<feature type="transmembrane region" description="Helical" evidence="8">
    <location>
        <begin position="153"/>
        <end position="171"/>
    </location>
</feature>
<keyword evidence="4 8" id="KW-0812">Transmembrane</keyword>
<feature type="compositionally biased region" description="Low complexity" evidence="7">
    <location>
        <begin position="46"/>
        <end position="62"/>
    </location>
</feature>
<organism evidence="10 11">
    <name type="scientific">Bifidobacterium magnum</name>
    <dbReference type="NCBI Taxonomy" id="1692"/>
    <lineage>
        <taxon>Bacteria</taxon>
        <taxon>Bacillati</taxon>
        <taxon>Actinomycetota</taxon>
        <taxon>Actinomycetes</taxon>
        <taxon>Bifidobacteriales</taxon>
        <taxon>Bifidobacteriaceae</taxon>
        <taxon>Bifidobacterium</taxon>
    </lineage>
</organism>